<evidence type="ECO:0000313" key="3">
    <source>
        <dbReference type="Proteomes" id="UP001168821"/>
    </source>
</evidence>
<feature type="region of interest" description="Disordered" evidence="1">
    <location>
        <begin position="340"/>
        <end position="432"/>
    </location>
</feature>
<organism evidence="2 3">
    <name type="scientific">Zophobas morio</name>
    <dbReference type="NCBI Taxonomy" id="2755281"/>
    <lineage>
        <taxon>Eukaryota</taxon>
        <taxon>Metazoa</taxon>
        <taxon>Ecdysozoa</taxon>
        <taxon>Arthropoda</taxon>
        <taxon>Hexapoda</taxon>
        <taxon>Insecta</taxon>
        <taxon>Pterygota</taxon>
        <taxon>Neoptera</taxon>
        <taxon>Endopterygota</taxon>
        <taxon>Coleoptera</taxon>
        <taxon>Polyphaga</taxon>
        <taxon>Cucujiformia</taxon>
        <taxon>Tenebrionidae</taxon>
        <taxon>Zophobas</taxon>
    </lineage>
</organism>
<dbReference type="EMBL" id="JALNTZ010000007">
    <property type="protein sequence ID" value="KAJ3647032.1"/>
    <property type="molecule type" value="Genomic_DNA"/>
</dbReference>
<keyword evidence="3" id="KW-1185">Reference proteome</keyword>
<feature type="compositionally biased region" description="Basic and acidic residues" evidence="1">
    <location>
        <begin position="342"/>
        <end position="391"/>
    </location>
</feature>
<accession>A0AA38M8V1</accession>
<protein>
    <submittedName>
        <fullName evidence="2">Uncharacterized protein</fullName>
    </submittedName>
</protein>
<sequence>MSQSKDVFSGLPTIPYKKCKSLPITGLRCVRCGSLSHPTCVKLLKNVKIISETQIVCCDSDDGMSKTENNYLSPQPVDASSINNSDNDNILLLINVAMQPLLQKIEMLRKEVYELKENNKDLVRLLTNNGNVPSFPSKFPSKPNSADTNKFKYEDLNKPDPSLKKQIPVIRNVDKASKKKEDNECIQKSADDTKQTEQTLWSSDEDGHFLDTEKENPWVEPKRRSKNKKKPQFSITGTSQYNADAGNNFKSTYVKKAWYYVGKVSQETDIDAVKSYICDKLSSEDVTVEKLPVKGSYQSFRVGVLFAFKDVLFKEEFWPQGVTVRRFNFASKSFLVKTTETTTKKDEDERKRTKDEQGRKRMGKDNKDVKRTKRTKNDNKDEKGRKRMKEDEKDEKDEKDERGRKRTKEDEKGRQRTKEDNKDEKDEKGEKG</sequence>
<dbReference type="Proteomes" id="UP001168821">
    <property type="component" value="Unassembled WGS sequence"/>
</dbReference>
<evidence type="ECO:0000256" key="1">
    <source>
        <dbReference type="SAM" id="MobiDB-lite"/>
    </source>
</evidence>
<feature type="region of interest" description="Disordered" evidence="1">
    <location>
        <begin position="134"/>
        <end position="237"/>
    </location>
</feature>
<name>A0AA38M8V1_9CUCU</name>
<evidence type="ECO:0000313" key="2">
    <source>
        <dbReference type="EMBL" id="KAJ3647032.1"/>
    </source>
</evidence>
<feature type="compositionally biased region" description="Low complexity" evidence="1">
    <location>
        <begin position="134"/>
        <end position="145"/>
    </location>
</feature>
<feature type="compositionally biased region" description="Basic and acidic residues" evidence="1">
    <location>
        <begin position="205"/>
        <end position="222"/>
    </location>
</feature>
<gene>
    <name evidence="2" type="ORF">Zmor_024581</name>
</gene>
<feature type="compositionally biased region" description="Basic and acidic residues" evidence="1">
    <location>
        <begin position="399"/>
        <end position="432"/>
    </location>
</feature>
<comment type="caution">
    <text evidence="2">The sequence shown here is derived from an EMBL/GenBank/DDBJ whole genome shotgun (WGS) entry which is preliminary data.</text>
</comment>
<feature type="compositionally biased region" description="Basic and acidic residues" evidence="1">
    <location>
        <begin position="172"/>
        <end position="195"/>
    </location>
</feature>
<dbReference type="AlphaFoldDB" id="A0AA38M8V1"/>
<reference evidence="2" key="1">
    <citation type="journal article" date="2023" name="G3 (Bethesda)">
        <title>Whole genome assemblies of Zophobas morio and Tenebrio molitor.</title>
        <authorList>
            <person name="Kaur S."/>
            <person name="Stinson S.A."/>
            <person name="diCenzo G.C."/>
        </authorList>
    </citation>
    <scope>NUCLEOTIDE SEQUENCE</scope>
    <source>
        <strain evidence="2">QUZm001</strain>
    </source>
</reference>
<proteinExistence type="predicted"/>
<feature type="compositionally biased region" description="Basic and acidic residues" evidence="1">
    <location>
        <begin position="149"/>
        <end position="163"/>
    </location>
</feature>